<dbReference type="GO" id="GO:0005737">
    <property type="term" value="C:cytoplasm"/>
    <property type="evidence" value="ECO:0007669"/>
    <property type="project" value="TreeGrafter"/>
</dbReference>
<dbReference type="RefSeq" id="XP_031551100.1">
    <property type="nucleotide sequence ID" value="XM_031695240.1"/>
</dbReference>
<evidence type="ECO:0000313" key="5">
    <source>
        <dbReference type="Proteomes" id="UP000515163"/>
    </source>
</evidence>
<dbReference type="Gene3D" id="3.40.50.880">
    <property type="match status" value="1"/>
</dbReference>
<accession>A0A6P8HEU5</accession>
<dbReference type="GO" id="GO:0019172">
    <property type="term" value="F:glyoxalase III activity"/>
    <property type="evidence" value="ECO:0007669"/>
    <property type="project" value="TreeGrafter"/>
</dbReference>
<feature type="domain" description="DJ-1/PfpI" evidence="4">
    <location>
        <begin position="27"/>
        <end position="226"/>
    </location>
</feature>
<evidence type="ECO:0000256" key="3">
    <source>
        <dbReference type="ARBA" id="ARBA00038493"/>
    </source>
</evidence>
<organism evidence="5 6">
    <name type="scientific">Actinia tenebrosa</name>
    <name type="common">Australian red waratah sea anemone</name>
    <dbReference type="NCBI Taxonomy" id="6105"/>
    <lineage>
        <taxon>Eukaryota</taxon>
        <taxon>Metazoa</taxon>
        <taxon>Cnidaria</taxon>
        <taxon>Anthozoa</taxon>
        <taxon>Hexacorallia</taxon>
        <taxon>Actiniaria</taxon>
        <taxon>Actiniidae</taxon>
        <taxon>Actinia</taxon>
    </lineage>
</organism>
<dbReference type="SUPFAM" id="SSF52317">
    <property type="entry name" value="Class I glutamine amidotransferase-like"/>
    <property type="match status" value="1"/>
</dbReference>
<gene>
    <name evidence="6" type="primary">LOC116288450</name>
</gene>
<dbReference type="GeneID" id="116288450"/>
<dbReference type="Proteomes" id="UP000515163">
    <property type="component" value="Unplaced"/>
</dbReference>
<dbReference type="KEGG" id="aten:116288450"/>
<dbReference type="PANTHER" id="PTHR48094">
    <property type="entry name" value="PROTEIN/NUCLEIC ACID DEGLYCASE DJ-1-RELATED"/>
    <property type="match status" value="1"/>
</dbReference>
<dbReference type="InterPro" id="IPR002818">
    <property type="entry name" value="DJ-1/PfpI"/>
</dbReference>
<reference evidence="6" key="1">
    <citation type="submission" date="2025-08" db="UniProtKB">
        <authorList>
            <consortium name="RefSeq"/>
        </authorList>
    </citation>
    <scope>IDENTIFICATION</scope>
    <source>
        <tissue evidence="6">Tentacle</tissue>
    </source>
</reference>
<dbReference type="Pfam" id="PF01965">
    <property type="entry name" value="DJ-1_PfpI"/>
    <property type="match status" value="1"/>
</dbReference>
<dbReference type="PANTHER" id="PTHR48094:SF11">
    <property type="entry name" value="GLUTATHIONE-INDEPENDENT GLYOXALASE HSP31-RELATED"/>
    <property type="match status" value="1"/>
</dbReference>
<evidence type="ECO:0000256" key="1">
    <source>
        <dbReference type="ARBA" id="ARBA00023016"/>
    </source>
</evidence>
<protein>
    <submittedName>
        <fullName evidence="6">Glyoxalase 3-like</fullName>
    </submittedName>
</protein>
<evidence type="ECO:0000313" key="6">
    <source>
        <dbReference type="RefSeq" id="XP_031551100.1"/>
    </source>
</evidence>
<dbReference type="AlphaFoldDB" id="A0A6P8HEU5"/>
<proteinExistence type="inferred from homology"/>
<keyword evidence="2" id="KW-0456">Lyase</keyword>
<dbReference type="InParanoid" id="A0A6P8HEU5"/>
<evidence type="ECO:0000256" key="2">
    <source>
        <dbReference type="ARBA" id="ARBA00023239"/>
    </source>
</evidence>
<dbReference type="CDD" id="cd03141">
    <property type="entry name" value="GATase1_Hsp31_like"/>
    <property type="match status" value="1"/>
</dbReference>
<keyword evidence="1" id="KW-0346">Stress response</keyword>
<dbReference type="InterPro" id="IPR050325">
    <property type="entry name" value="Prot/Nucl_acid_deglycase"/>
</dbReference>
<dbReference type="InterPro" id="IPR029062">
    <property type="entry name" value="Class_I_gatase-like"/>
</dbReference>
<sequence length="230" mass="25203">MVKVLLVLTNQGKMGNLDMKTGWYLPEVAHPYLVFKNAGYEIIMASPKGGNAPMDPSSFEAFEQDEECKPFRKDFNINDKDSSFKDSIAIDKVDLSGIDVIFCAGGHGPMFDFPNSEVLNKAVASVYEKGGIVAAVCHGPAGIVNTKLSNGDYLVKNQKVTCFTNKEEEFVKLVDPMPFLLETRLKEHGAEFLAADNFQANVVKSGRIVTGQNPASATPMCKEIVEMLKK</sequence>
<evidence type="ECO:0000259" key="4">
    <source>
        <dbReference type="Pfam" id="PF01965"/>
    </source>
</evidence>
<comment type="similarity">
    <text evidence="3">Belongs to the peptidase C56 family. HSP31-like subfamily.</text>
</comment>
<name>A0A6P8HEU5_ACTTE</name>
<keyword evidence="5" id="KW-1185">Reference proteome</keyword>
<dbReference type="OrthoDB" id="543156at2759"/>
<dbReference type="GO" id="GO:0019243">
    <property type="term" value="P:methylglyoxal catabolic process to D-lactate via S-lactoyl-glutathione"/>
    <property type="evidence" value="ECO:0007669"/>
    <property type="project" value="TreeGrafter"/>
</dbReference>